<dbReference type="Proteomes" id="UP000499080">
    <property type="component" value="Unassembled WGS sequence"/>
</dbReference>
<organism evidence="1 2">
    <name type="scientific">Araneus ventricosus</name>
    <name type="common">Orbweaver spider</name>
    <name type="synonym">Epeira ventricosa</name>
    <dbReference type="NCBI Taxonomy" id="182803"/>
    <lineage>
        <taxon>Eukaryota</taxon>
        <taxon>Metazoa</taxon>
        <taxon>Ecdysozoa</taxon>
        <taxon>Arthropoda</taxon>
        <taxon>Chelicerata</taxon>
        <taxon>Arachnida</taxon>
        <taxon>Araneae</taxon>
        <taxon>Araneomorphae</taxon>
        <taxon>Entelegynae</taxon>
        <taxon>Araneoidea</taxon>
        <taxon>Araneidae</taxon>
        <taxon>Araneus</taxon>
    </lineage>
</organism>
<evidence type="ECO:0000313" key="2">
    <source>
        <dbReference type="Proteomes" id="UP000499080"/>
    </source>
</evidence>
<reference evidence="1 2" key="1">
    <citation type="journal article" date="2019" name="Sci. Rep.">
        <title>Orb-weaving spider Araneus ventricosus genome elucidates the spidroin gene catalogue.</title>
        <authorList>
            <person name="Kono N."/>
            <person name="Nakamura H."/>
            <person name="Ohtoshi R."/>
            <person name="Moran D.A.P."/>
            <person name="Shinohara A."/>
            <person name="Yoshida Y."/>
            <person name="Fujiwara M."/>
            <person name="Mori M."/>
            <person name="Tomita M."/>
            <person name="Arakawa K."/>
        </authorList>
    </citation>
    <scope>NUCLEOTIDE SEQUENCE [LARGE SCALE GENOMIC DNA]</scope>
</reference>
<gene>
    <name evidence="1" type="ORF">AVEN_72434_1</name>
</gene>
<comment type="caution">
    <text evidence="1">The sequence shown here is derived from an EMBL/GenBank/DDBJ whole genome shotgun (WGS) entry which is preliminary data.</text>
</comment>
<evidence type="ECO:0000313" key="1">
    <source>
        <dbReference type="EMBL" id="GBN69957.1"/>
    </source>
</evidence>
<accession>A0A4Y2R2Q9</accession>
<dbReference type="AlphaFoldDB" id="A0A4Y2R2Q9"/>
<evidence type="ECO:0008006" key="3">
    <source>
        <dbReference type="Google" id="ProtNLM"/>
    </source>
</evidence>
<proteinExistence type="predicted"/>
<feature type="non-terminal residue" evidence="1">
    <location>
        <position position="1"/>
    </location>
</feature>
<name>A0A4Y2R2Q9_ARAVE</name>
<dbReference type="OrthoDB" id="6433361at2759"/>
<keyword evidence="2" id="KW-1185">Reference proteome</keyword>
<dbReference type="EMBL" id="BGPR01015618">
    <property type="protein sequence ID" value="GBN69957.1"/>
    <property type="molecule type" value="Genomic_DNA"/>
</dbReference>
<sequence length="121" mass="13269">CDCGENGLCKLVDGVKTCICKDGFEFDGYLCSACDCGSNGKCSFEGEEKRCDCANGYSVKDGLCESIFSLDNLYILSSENSRKIQLVCILHWNAVIGRLLFDSDDAILCYRESKTEGVSRS</sequence>
<protein>
    <recommendedName>
        <fullName evidence="3">EGF-like domain-containing protein</fullName>
    </recommendedName>
</protein>
<dbReference type="Gene3D" id="2.10.25.10">
    <property type="entry name" value="Laminin"/>
    <property type="match status" value="1"/>
</dbReference>